<dbReference type="EMBL" id="KK034425">
    <property type="protein sequence ID" value="EXL64041.1"/>
    <property type="molecule type" value="Genomic_DNA"/>
</dbReference>
<dbReference type="HOGENOM" id="CLU_3191396_0_0_1"/>
<protein>
    <submittedName>
        <fullName evidence="1">Uncharacterized protein</fullName>
    </submittedName>
</protein>
<reference evidence="1" key="1">
    <citation type="submission" date="2011-11" db="EMBL/GenBank/DDBJ databases">
        <title>The Genome Sequence of Fusarium oxysporum PHW808.</title>
        <authorList>
            <consortium name="The Broad Institute Genome Sequencing Platform"/>
            <person name="Ma L.-J."/>
            <person name="Gale L.R."/>
            <person name="Schwartz D.C."/>
            <person name="Zhou S."/>
            <person name="Corby-Kistler H."/>
            <person name="Young S.K."/>
            <person name="Zeng Q."/>
            <person name="Gargeya S."/>
            <person name="Fitzgerald M."/>
            <person name="Haas B."/>
            <person name="Abouelleil A."/>
            <person name="Alvarado L."/>
            <person name="Arachchi H.M."/>
            <person name="Berlin A."/>
            <person name="Brown A."/>
            <person name="Chapman S.B."/>
            <person name="Chen Z."/>
            <person name="Dunbar C."/>
            <person name="Freedman E."/>
            <person name="Gearin G."/>
            <person name="Goldberg J."/>
            <person name="Griggs A."/>
            <person name="Gujja S."/>
            <person name="Heiman D."/>
            <person name="Howarth C."/>
            <person name="Larson L."/>
            <person name="Lui A."/>
            <person name="MacDonald P.J.P."/>
            <person name="Montmayeur A."/>
            <person name="Murphy C."/>
            <person name="Neiman D."/>
            <person name="Pearson M."/>
            <person name="Priest M."/>
            <person name="Roberts A."/>
            <person name="Saif S."/>
            <person name="Shea T."/>
            <person name="Shenoy N."/>
            <person name="Sisk P."/>
            <person name="Stolte C."/>
            <person name="Sykes S."/>
            <person name="Wortman J."/>
            <person name="Nusbaum C."/>
            <person name="Birren B."/>
        </authorList>
    </citation>
    <scope>NUCLEOTIDE SEQUENCE [LARGE SCALE GENOMIC DNA]</scope>
    <source>
        <strain evidence="1">54008</strain>
    </source>
</reference>
<proteinExistence type="predicted"/>
<evidence type="ECO:0000313" key="1">
    <source>
        <dbReference type="EMBL" id="EXL64041.1"/>
    </source>
</evidence>
<gene>
    <name evidence="1" type="ORF">FOPG_19689</name>
</gene>
<accession>X0GW42</accession>
<organism evidence="1">
    <name type="scientific">Fusarium oxysporum f. sp. conglutinans race 2 54008</name>
    <dbReference type="NCBI Taxonomy" id="1089457"/>
    <lineage>
        <taxon>Eukaryota</taxon>
        <taxon>Fungi</taxon>
        <taxon>Dikarya</taxon>
        <taxon>Ascomycota</taxon>
        <taxon>Pezizomycotina</taxon>
        <taxon>Sordariomycetes</taxon>
        <taxon>Hypocreomycetidae</taxon>
        <taxon>Hypocreales</taxon>
        <taxon>Nectriaceae</taxon>
        <taxon>Fusarium</taxon>
        <taxon>Fusarium oxysporum species complex</taxon>
    </lineage>
</organism>
<reference evidence="1" key="2">
    <citation type="submission" date="2014-03" db="EMBL/GenBank/DDBJ databases">
        <title>The Genome Annotation of Fusarium oxysporum PHW808.</title>
        <authorList>
            <consortium name="The Broad Institute Genomics Platform"/>
            <person name="Ma L.-J."/>
            <person name="Corby-Kistler H."/>
            <person name="Broz K."/>
            <person name="Gale L.R."/>
            <person name="Jonkers W."/>
            <person name="O'Donnell K."/>
            <person name="Ploetz R."/>
            <person name="Steinberg C."/>
            <person name="Schwartz D.C."/>
            <person name="VanEtten H."/>
            <person name="Zhou S."/>
            <person name="Young S.K."/>
            <person name="Zeng Q."/>
            <person name="Gargeya S."/>
            <person name="Fitzgerald M."/>
            <person name="Abouelleil A."/>
            <person name="Alvarado L."/>
            <person name="Chapman S.B."/>
            <person name="Gainer-Dewar J."/>
            <person name="Goldberg J."/>
            <person name="Griggs A."/>
            <person name="Gujja S."/>
            <person name="Hansen M."/>
            <person name="Howarth C."/>
            <person name="Imamovic A."/>
            <person name="Ireland A."/>
            <person name="Larimer J."/>
            <person name="McCowan C."/>
            <person name="Murphy C."/>
            <person name="Pearson M."/>
            <person name="Poon T.W."/>
            <person name="Priest M."/>
            <person name="Roberts A."/>
            <person name="Saif S."/>
            <person name="Shea T."/>
            <person name="Sykes S."/>
            <person name="Wortman J."/>
            <person name="Nusbaum C."/>
            <person name="Birren B."/>
        </authorList>
    </citation>
    <scope>NUCLEOTIDE SEQUENCE</scope>
    <source>
        <strain evidence="1">54008</strain>
    </source>
</reference>
<dbReference type="Proteomes" id="UP000030676">
    <property type="component" value="Unassembled WGS sequence"/>
</dbReference>
<dbReference type="AlphaFoldDB" id="X0GW42"/>
<sequence>MTHSLPSELLTSEVSFTSSQDYLNLSDRLLTTTPTEHVNCIDNPFE</sequence>
<name>X0GW42_FUSOX</name>